<proteinExistence type="predicted"/>
<accession>A0AAU6Q331</accession>
<evidence type="ECO:0008006" key="2">
    <source>
        <dbReference type="Google" id="ProtNLM"/>
    </source>
</evidence>
<reference evidence="1" key="1">
    <citation type="submission" date="2024-03" db="EMBL/GenBank/DDBJ databases">
        <title>Deinococcus weizhi sp. nov., isolated from human skin.</title>
        <authorList>
            <person name="Wei Z."/>
            <person name="Tian F."/>
            <person name="Yang C."/>
            <person name="Xin L.T."/>
            <person name="Wen Z.J."/>
            <person name="Lan K.C."/>
            <person name="Yu L."/>
            <person name="Zhe W."/>
            <person name="Dan F.D."/>
            <person name="Jun W."/>
            <person name="Rui Z."/>
            <person name="Yong X.J."/>
            <person name="Ting Y."/>
            <person name="Wei X."/>
            <person name="Xu Z.G."/>
            <person name="Xin Z."/>
            <person name="Dong F.G."/>
            <person name="Ni X.M."/>
            <person name="Zheng M.G."/>
            <person name="Chun Y."/>
            <person name="Qian W.X."/>
        </authorList>
    </citation>
    <scope>NUCLEOTIDE SEQUENCE</scope>
    <source>
        <strain evidence="1">VB142</strain>
    </source>
</reference>
<evidence type="ECO:0000313" key="1">
    <source>
        <dbReference type="EMBL" id="WYF45018.1"/>
    </source>
</evidence>
<sequence>MTQPSNTAGTTAQLRSAPNIRFGKNARMYIALDDGSGTEPAFSTESWAYFCATDQLEIGGKKGTETVNNFCTGGNDVEVNDGSETNTLTTGDGTWAENDKAILMLERAYETEARVWYRIYPLGLGDGKPVFRGLLDVNEWKLTIPSKGLIKMSNGLNPLGKPERGTVNAAGQFTPVDYGTATLPQSINGGALTDNVAANLPNLSAGQEVNYTVTSTQPGDLTAVTAGSSTPRTVSIVDGAGAVKATGEGGATYAAAPAGTYTVRVSGAQASTGGTITADYFA</sequence>
<dbReference type="AlphaFoldDB" id="A0AAU6Q331"/>
<name>A0AAU6Q331_9DEIO</name>
<dbReference type="RefSeq" id="WP_339096190.1">
    <property type="nucleotide sequence ID" value="NZ_CP149782.1"/>
</dbReference>
<gene>
    <name evidence="1" type="ORF">WDJ50_02555</name>
</gene>
<dbReference type="EMBL" id="CP149782">
    <property type="protein sequence ID" value="WYF45018.1"/>
    <property type="molecule type" value="Genomic_DNA"/>
</dbReference>
<protein>
    <recommendedName>
        <fullName evidence="2">Major tail protein</fullName>
    </recommendedName>
</protein>
<organism evidence="1">
    <name type="scientific">Deinococcus sp. VB142</name>
    <dbReference type="NCBI Taxonomy" id="3112952"/>
    <lineage>
        <taxon>Bacteria</taxon>
        <taxon>Thermotogati</taxon>
        <taxon>Deinococcota</taxon>
        <taxon>Deinococci</taxon>
        <taxon>Deinococcales</taxon>
        <taxon>Deinococcaceae</taxon>
        <taxon>Deinococcus</taxon>
    </lineage>
</organism>